<name>A0A6C0TYI8_9GAMM</name>
<proteinExistence type="inferred from homology"/>
<organism evidence="4 5">
    <name type="scientific">Kineobactrum salinum</name>
    <dbReference type="NCBI Taxonomy" id="2708301"/>
    <lineage>
        <taxon>Bacteria</taxon>
        <taxon>Pseudomonadati</taxon>
        <taxon>Pseudomonadota</taxon>
        <taxon>Gammaproteobacteria</taxon>
        <taxon>Cellvibrionales</taxon>
        <taxon>Halieaceae</taxon>
        <taxon>Kineobactrum</taxon>
    </lineage>
</organism>
<evidence type="ECO:0000259" key="3">
    <source>
        <dbReference type="SMART" id="SM00849"/>
    </source>
</evidence>
<accession>A0A6C0TYI8</accession>
<keyword evidence="4" id="KW-0378">Hydrolase</keyword>
<gene>
    <name evidence="4" type="ORF">G3T16_05345</name>
</gene>
<dbReference type="AlphaFoldDB" id="A0A6C0TYI8"/>
<dbReference type="SMART" id="SM00849">
    <property type="entry name" value="Lactamase_B"/>
    <property type="match status" value="1"/>
</dbReference>
<feature type="signal peptide" evidence="2">
    <location>
        <begin position="1"/>
        <end position="19"/>
    </location>
</feature>
<comment type="similarity">
    <text evidence="1">Belongs to the metallo-beta-lactamase superfamily. Class-B beta-lactamase family.</text>
</comment>
<dbReference type="GO" id="GO:0017001">
    <property type="term" value="P:antibiotic catabolic process"/>
    <property type="evidence" value="ECO:0007669"/>
    <property type="project" value="UniProtKB-ARBA"/>
</dbReference>
<sequence length="308" mass="32985">MKPYLITVVLIIIAPSLSAESAAKPPRLKAHSLTDSAFWIEGGTANAGFVIGNDGVLLIDAQRTPAEGAAQMALIETITSRPITAIVITHADPDHVGGLPAYPAGARIIMQENARAQILSAATDNHGGPLFGPMYRKLAANHLPDQTVADLERITIAGIRVTLIHTAPAHTSGDLVVHLPEQKLVFGGDIVLSNQGRFPIIHVGGSSLGWLAAMNEILALDAKVIVPGHGPVETRRQLETRVADAKRRRAEIKKMVEAGKSLAQIDVTLPPETANSMFPSFNYTTYDELTQGYPPQRPPWASLVKPPR</sequence>
<keyword evidence="2" id="KW-0732">Signal</keyword>
<protein>
    <submittedName>
        <fullName evidence="4">MBL fold metallo-hydrolase</fullName>
    </submittedName>
</protein>
<dbReference type="Pfam" id="PF00753">
    <property type="entry name" value="Lactamase_B"/>
    <property type="match status" value="1"/>
</dbReference>
<feature type="chain" id="PRO_5025608637" evidence="2">
    <location>
        <begin position="20"/>
        <end position="308"/>
    </location>
</feature>
<dbReference type="Gene3D" id="3.60.15.10">
    <property type="entry name" value="Ribonuclease Z/Hydroxyacylglutathione hydrolase-like"/>
    <property type="match status" value="1"/>
</dbReference>
<dbReference type="PANTHER" id="PTHR42951:SF4">
    <property type="entry name" value="ACYL-COENZYME A THIOESTERASE MBLAC2"/>
    <property type="match status" value="1"/>
</dbReference>
<dbReference type="KEGG" id="kim:G3T16_05345"/>
<dbReference type="PANTHER" id="PTHR42951">
    <property type="entry name" value="METALLO-BETA-LACTAMASE DOMAIN-CONTAINING"/>
    <property type="match status" value="1"/>
</dbReference>
<evidence type="ECO:0000313" key="4">
    <source>
        <dbReference type="EMBL" id="QIB64902.1"/>
    </source>
</evidence>
<dbReference type="InterPro" id="IPR050855">
    <property type="entry name" value="NDM-1-like"/>
</dbReference>
<keyword evidence="5" id="KW-1185">Reference proteome</keyword>
<dbReference type="GO" id="GO:0016787">
    <property type="term" value="F:hydrolase activity"/>
    <property type="evidence" value="ECO:0007669"/>
    <property type="project" value="UniProtKB-KW"/>
</dbReference>
<feature type="domain" description="Metallo-beta-lactamase" evidence="3">
    <location>
        <begin position="44"/>
        <end position="229"/>
    </location>
</feature>
<dbReference type="EMBL" id="CP048711">
    <property type="protein sequence ID" value="QIB64902.1"/>
    <property type="molecule type" value="Genomic_DNA"/>
</dbReference>
<evidence type="ECO:0000313" key="5">
    <source>
        <dbReference type="Proteomes" id="UP000477680"/>
    </source>
</evidence>
<evidence type="ECO:0000256" key="1">
    <source>
        <dbReference type="ARBA" id="ARBA00005250"/>
    </source>
</evidence>
<dbReference type="InterPro" id="IPR001279">
    <property type="entry name" value="Metallo-B-lactamas"/>
</dbReference>
<dbReference type="InterPro" id="IPR036866">
    <property type="entry name" value="RibonucZ/Hydroxyglut_hydro"/>
</dbReference>
<dbReference type="SUPFAM" id="SSF56281">
    <property type="entry name" value="Metallo-hydrolase/oxidoreductase"/>
    <property type="match status" value="1"/>
</dbReference>
<dbReference type="RefSeq" id="WP_163494151.1">
    <property type="nucleotide sequence ID" value="NZ_CP048711.1"/>
</dbReference>
<reference evidence="4 5" key="1">
    <citation type="submission" date="2020-02" db="EMBL/GenBank/DDBJ databases">
        <title>Genome sequencing for Kineobactrum sp. M2.</title>
        <authorList>
            <person name="Park S.-J."/>
        </authorList>
    </citation>
    <scope>NUCLEOTIDE SEQUENCE [LARGE SCALE GENOMIC DNA]</scope>
    <source>
        <strain evidence="4 5">M2</strain>
    </source>
</reference>
<dbReference type="Proteomes" id="UP000477680">
    <property type="component" value="Chromosome"/>
</dbReference>
<evidence type="ECO:0000256" key="2">
    <source>
        <dbReference type="SAM" id="SignalP"/>
    </source>
</evidence>
<dbReference type="CDD" id="cd16282">
    <property type="entry name" value="metallo-hydrolase-like_MBL-fold"/>
    <property type="match status" value="1"/>
</dbReference>